<keyword evidence="5" id="KW-1003">Cell membrane</keyword>
<evidence type="ECO:0000256" key="4">
    <source>
        <dbReference type="ARBA" id="ARBA00022448"/>
    </source>
</evidence>
<evidence type="ECO:0000256" key="2">
    <source>
        <dbReference type="ARBA" id="ARBA00008417"/>
    </source>
</evidence>
<keyword evidence="7 10" id="KW-1133">Transmembrane helix</keyword>
<feature type="transmembrane region" description="Helical" evidence="10">
    <location>
        <begin position="73"/>
        <end position="96"/>
    </location>
</feature>
<dbReference type="InterPro" id="IPR051327">
    <property type="entry name" value="MATE_MepA_subfamily"/>
</dbReference>
<sequence>MTVAQLVQVLYNIVDRIYIGHLPGASALALTGLGLTFPIITIISAFTNLFGMGGAPLCSIARGRHDENRAEHIMGNTFLMLLCFSALLMVLGYGFMKPVLYLFGASDATYPYAREYLMIYLLGTPFAMVGTGMNGFINSQGFGRTGMMTILLGAAANIVLDPIFIFVFDMGVSGAALATIISQCLSAAWVMLFLNGKKTLLRIRKSNLRPEGKIIREITGLGTAGFIMSATNGIVQIACNSTLRAQGGDLYVGIMTVLNSVRDVISLPIQGVTNASQPVLGYNFGARKFDRIKRGIAFTSAVCIIYTFLAWLLAFLFPEPLIHIFNSDPELLAKGAPAMRIYFFGFFMMALQFAGQSTFVGLGQSKQAVFFSLLRKVIIVVPLTLILPHVAGLGVNGVFVAEPISNFLGGTASFVTMLFTVRKLCREPGKA</sequence>
<dbReference type="CDD" id="cd13143">
    <property type="entry name" value="MATE_MepA_like"/>
    <property type="match status" value="1"/>
</dbReference>
<keyword evidence="9" id="KW-0046">Antibiotic resistance</keyword>
<comment type="similarity">
    <text evidence="2">Belongs to the multi antimicrobial extrusion (MATE) (TC 2.A.66.1) family. MepA subfamily.</text>
</comment>
<dbReference type="NCBIfam" id="TIGR00797">
    <property type="entry name" value="matE"/>
    <property type="match status" value="1"/>
</dbReference>
<feature type="transmembrane region" description="Helical" evidence="10">
    <location>
        <begin position="174"/>
        <end position="194"/>
    </location>
</feature>
<dbReference type="GO" id="GO:0005886">
    <property type="term" value="C:plasma membrane"/>
    <property type="evidence" value="ECO:0007669"/>
    <property type="project" value="UniProtKB-SubCell"/>
</dbReference>
<dbReference type="GO" id="GO:0042910">
    <property type="term" value="F:xenobiotic transmembrane transporter activity"/>
    <property type="evidence" value="ECO:0007669"/>
    <property type="project" value="InterPro"/>
</dbReference>
<accession>A0A9D1JJT4</accession>
<feature type="transmembrane region" description="Helical" evidence="10">
    <location>
        <begin position="373"/>
        <end position="391"/>
    </location>
</feature>
<feature type="transmembrane region" description="Helical" evidence="10">
    <location>
        <begin position="296"/>
        <end position="317"/>
    </location>
</feature>
<dbReference type="Pfam" id="PF01554">
    <property type="entry name" value="MatE"/>
    <property type="match status" value="2"/>
</dbReference>
<dbReference type="PANTHER" id="PTHR43823:SF3">
    <property type="entry name" value="MULTIDRUG EXPORT PROTEIN MEPA"/>
    <property type="match status" value="1"/>
</dbReference>
<comment type="subcellular location">
    <subcellularLocation>
        <location evidence="1">Cell membrane</location>
        <topology evidence="1">Multi-pass membrane protein</topology>
    </subcellularLocation>
</comment>
<organism evidence="11 12">
    <name type="scientific">Candidatus Limivivens intestinipullorum</name>
    <dbReference type="NCBI Taxonomy" id="2840858"/>
    <lineage>
        <taxon>Bacteria</taxon>
        <taxon>Bacillati</taxon>
        <taxon>Bacillota</taxon>
        <taxon>Clostridia</taxon>
        <taxon>Lachnospirales</taxon>
        <taxon>Lachnospiraceae</taxon>
        <taxon>Lachnospiraceae incertae sedis</taxon>
        <taxon>Candidatus Limivivens</taxon>
    </lineage>
</organism>
<dbReference type="EMBL" id="DVIQ01000043">
    <property type="protein sequence ID" value="HIS31501.1"/>
    <property type="molecule type" value="Genomic_DNA"/>
</dbReference>
<keyword evidence="6 10" id="KW-0812">Transmembrane</keyword>
<name>A0A9D1JJT4_9FIRM</name>
<dbReference type="PIRSF" id="PIRSF006603">
    <property type="entry name" value="DinF"/>
    <property type="match status" value="1"/>
</dbReference>
<evidence type="ECO:0000256" key="5">
    <source>
        <dbReference type="ARBA" id="ARBA00022475"/>
    </source>
</evidence>
<evidence type="ECO:0000256" key="10">
    <source>
        <dbReference type="SAM" id="Phobius"/>
    </source>
</evidence>
<protein>
    <recommendedName>
        <fullName evidence="3">Multidrug export protein MepA</fullName>
    </recommendedName>
</protein>
<evidence type="ECO:0000256" key="9">
    <source>
        <dbReference type="ARBA" id="ARBA00023251"/>
    </source>
</evidence>
<dbReference type="GO" id="GO:0046677">
    <property type="term" value="P:response to antibiotic"/>
    <property type="evidence" value="ECO:0007669"/>
    <property type="project" value="UniProtKB-KW"/>
</dbReference>
<reference evidence="11" key="1">
    <citation type="submission" date="2020-10" db="EMBL/GenBank/DDBJ databases">
        <authorList>
            <person name="Gilroy R."/>
        </authorList>
    </citation>
    <scope>NUCLEOTIDE SEQUENCE</scope>
    <source>
        <strain evidence="11">CHK190-19873</strain>
    </source>
</reference>
<proteinExistence type="inferred from homology"/>
<feature type="transmembrane region" description="Helical" evidence="10">
    <location>
        <begin position="35"/>
        <end position="61"/>
    </location>
</feature>
<keyword evidence="8 10" id="KW-0472">Membrane</keyword>
<reference evidence="11" key="2">
    <citation type="journal article" date="2021" name="PeerJ">
        <title>Extensive microbial diversity within the chicken gut microbiome revealed by metagenomics and culture.</title>
        <authorList>
            <person name="Gilroy R."/>
            <person name="Ravi A."/>
            <person name="Getino M."/>
            <person name="Pursley I."/>
            <person name="Horton D.L."/>
            <person name="Alikhan N.F."/>
            <person name="Baker D."/>
            <person name="Gharbi K."/>
            <person name="Hall N."/>
            <person name="Watson M."/>
            <person name="Adriaenssens E.M."/>
            <person name="Foster-Nyarko E."/>
            <person name="Jarju S."/>
            <person name="Secka A."/>
            <person name="Antonio M."/>
            <person name="Oren A."/>
            <person name="Chaudhuri R.R."/>
            <person name="La Ragione R."/>
            <person name="Hildebrand F."/>
            <person name="Pallen M.J."/>
        </authorList>
    </citation>
    <scope>NUCLEOTIDE SEQUENCE</scope>
    <source>
        <strain evidence="11">CHK190-19873</strain>
    </source>
</reference>
<evidence type="ECO:0000313" key="12">
    <source>
        <dbReference type="Proteomes" id="UP000823935"/>
    </source>
</evidence>
<dbReference type="InterPro" id="IPR002528">
    <property type="entry name" value="MATE_fam"/>
</dbReference>
<dbReference type="AlphaFoldDB" id="A0A9D1JJT4"/>
<evidence type="ECO:0000256" key="1">
    <source>
        <dbReference type="ARBA" id="ARBA00004651"/>
    </source>
</evidence>
<feature type="transmembrane region" description="Helical" evidence="10">
    <location>
        <begin position="341"/>
        <end position="361"/>
    </location>
</feature>
<evidence type="ECO:0000256" key="8">
    <source>
        <dbReference type="ARBA" id="ARBA00023136"/>
    </source>
</evidence>
<feature type="transmembrane region" description="Helical" evidence="10">
    <location>
        <begin position="116"/>
        <end position="137"/>
    </location>
</feature>
<evidence type="ECO:0000256" key="6">
    <source>
        <dbReference type="ARBA" id="ARBA00022692"/>
    </source>
</evidence>
<evidence type="ECO:0000313" key="11">
    <source>
        <dbReference type="EMBL" id="HIS31501.1"/>
    </source>
</evidence>
<comment type="caution">
    <text evidence="11">The sequence shown here is derived from an EMBL/GenBank/DDBJ whole genome shotgun (WGS) entry which is preliminary data.</text>
</comment>
<evidence type="ECO:0000256" key="3">
    <source>
        <dbReference type="ARBA" id="ARBA00022106"/>
    </source>
</evidence>
<feature type="transmembrane region" description="Helical" evidence="10">
    <location>
        <begin position="403"/>
        <end position="421"/>
    </location>
</feature>
<keyword evidence="4" id="KW-0813">Transport</keyword>
<gene>
    <name evidence="11" type="ORF">IAB44_08170</name>
</gene>
<dbReference type="InterPro" id="IPR045070">
    <property type="entry name" value="MATE_MepA-like"/>
</dbReference>
<dbReference type="PANTHER" id="PTHR43823">
    <property type="entry name" value="SPORULATION PROTEIN YKVU"/>
    <property type="match status" value="1"/>
</dbReference>
<dbReference type="InterPro" id="IPR048279">
    <property type="entry name" value="MdtK-like"/>
</dbReference>
<dbReference type="Proteomes" id="UP000823935">
    <property type="component" value="Unassembled WGS sequence"/>
</dbReference>
<evidence type="ECO:0000256" key="7">
    <source>
        <dbReference type="ARBA" id="ARBA00022989"/>
    </source>
</evidence>
<feature type="transmembrane region" description="Helical" evidence="10">
    <location>
        <begin position="149"/>
        <end position="168"/>
    </location>
</feature>
<dbReference type="GO" id="GO:0015297">
    <property type="term" value="F:antiporter activity"/>
    <property type="evidence" value="ECO:0007669"/>
    <property type="project" value="InterPro"/>
</dbReference>